<sequence length="316" mass="34135">MPLCRDIARSISTLYFYKKALSFELSSLRSSFKRTYLFYVALRSSVITMSCPDCFRGGVAVGTPSGTTESLHGFKTYVAKPQTPTEKSTIILYTDAFGHLLPNNFLLADALSAKTGLTVLVPDIIPGGGMSPTILPLMDTFSSPDTGVLGKAWAIGRAMVHVIPFFIRASPQSEKCTEPCLQYAKAVRNELPRGGRLGVAGYCWGGFQALHCAKQGGLIDAVYVAHPSKFEAIQAVEAVNGGAKVSFAHAEEDMALKMAVVEETKKALEGNEAFELHVYEGCVHGFAVRATPGKEKEAKAADEALEQAVAWFGRWL</sequence>
<feature type="domain" description="Dienelactone hydrolase" evidence="1">
    <location>
        <begin position="74"/>
        <end position="314"/>
    </location>
</feature>
<dbReference type="PANTHER" id="PTHR17630:SF44">
    <property type="entry name" value="PROTEIN AIM2"/>
    <property type="match status" value="1"/>
</dbReference>
<organism evidence="2 3">
    <name type="scientific">Nothophoma quercina</name>
    <dbReference type="NCBI Taxonomy" id="749835"/>
    <lineage>
        <taxon>Eukaryota</taxon>
        <taxon>Fungi</taxon>
        <taxon>Dikarya</taxon>
        <taxon>Ascomycota</taxon>
        <taxon>Pezizomycotina</taxon>
        <taxon>Dothideomycetes</taxon>
        <taxon>Pleosporomycetidae</taxon>
        <taxon>Pleosporales</taxon>
        <taxon>Pleosporineae</taxon>
        <taxon>Didymellaceae</taxon>
        <taxon>Nothophoma</taxon>
    </lineage>
</organism>
<name>A0ABR3R6D2_9PLEO</name>
<accession>A0ABR3R6D2</accession>
<protein>
    <recommendedName>
        <fullName evidence="1">Dienelactone hydrolase domain-containing protein</fullName>
    </recommendedName>
</protein>
<dbReference type="EMBL" id="JAKIXB020000019">
    <property type="protein sequence ID" value="KAL1599994.1"/>
    <property type="molecule type" value="Genomic_DNA"/>
</dbReference>
<reference evidence="2 3" key="1">
    <citation type="submission" date="2024-02" db="EMBL/GenBank/DDBJ databases">
        <title>De novo assembly and annotation of 12 fungi associated with fruit tree decline syndrome in Ontario, Canada.</title>
        <authorList>
            <person name="Sulman M."/>
            <person name="Ellouze W."/>
            <person name="Ilyukhin E."/>
        </authorList>
    </citation>
    <scope>NUCLEOTIDE SEQUENCE [LARGE SCALE GENOMIC DNA]</scope>
    <source>
        <strain evidence="2 3">M97-236</strain>
    </source>
</reference>
<evidence type="ECO:0000259" key="1">
    <source>
        <dbReference type="Pfam" id="PF01738"/>
    </source>
</evidence>
<evidence type="ECO:0000313" key="3">
    <source>
        <dbReference type="Proteomes" id="UP001521222"/>
    </source>
</evidence>
<dbReference type="PANTHER" id="PTHR17630">
    <property type="entry name" value="DIENELACTONE HYDROLASE"/>
    <property type="match status" value="1"/>
</dbReference>
<dbReference type="Pfam" id="PF01738">
    <property type="entry name" value="DLH"/>
    <property type="match status" value="1"/>
</dbReference>
<dbReference type="InterPro" id="IPR029058">
    <property type="entry name" value="AB_hydrolase_fold"/>
</dbReference>
<keyword evidence="3" id="KW-1185">Reference proteome</keyword>
<dbReference type="Proteomes" id="UP001521222">
    <property type="component" value="Unassembled WGS sequence"/>
</dbReference>
<proteinExistence type="predicted"/>
<dbReference type="InterPro" id="IPR002925">
    <property type="entry name" value="Dienelactn_hydro"/>
</dbReference>
<evidence type="ECO:0000313" key="2">
    <source>
        <dbReference type="EMBL" id="KAL1599994.1"/>
    </source>
</evidence>
<dbReference type="Gene3D" id="3.40.50.1820">
    <property type="entry name" value="alpha/beta hydrolase"/>
    <property type="match status" value="1"/>
</dbReference>
<comment type="caution">
    <text evidence="2">The sequence shown here is derived from an EMBL/GenBank/DDBJ whole genome shotgun (WGS) entry which is preliminary data.</text>
</comment>
<dbReference type="SUPFAM" id="SSF53474">
    <property type="entry name" value="alpha/beta-Hydrolases"/>
    <property type="match status" value="1"/>
</dbReference>
<gene>
    <name evidence="2" type="ORF">SLS59_006067</name>
</gene>